<dbReference type="STRING" id="1423778.FC70_GL000504"/>
<evidence type="ECO:0000313" key="2">
    <source>
        <dbReference type="Proteomes" id="UP000051697"/>
    </source>
</evidence>
<dbReference type="PATRIC" id="fig|1423778.4.peg.529"/>
<dbReference type="Proteomes" id="UP000051697">
    <property type="component" value="Unassembled WGS sequence"/>
</dbReference>
<keyword evidence="2" id="KW-1185">Reference proteome</keyword>
<gene>
    <name evidence="1" type="ORF">FC70_GL000504</name>
</gene>
<proteinExistence type="predicted"/>
<dbReference type="EMBL" id="AZFE01000030">
    <property type="protein sequence ID" value="KRL55919.1"/>
    <property type="molecule type" value="Genomic_DNA"/>
</dbReference>
<organism evidence="1 2">
    <name type="scientific">Paucilactobacillus oligofermentans DSM 15707 = LMG 22743</name>
    <dbReference type="NCBI Taxonomy" id="1423778"/>
    <lineage>
        <taxon>Bacteria</taxon>
        <taxon>Bacillati</taxon>
        <taxon>Bacillota</taxon>
        <taxon>Bacilli</taxon>
        <taxon>Lactobacillales</taxon>
        <taxon>Lactobacillaceae</taxon>
        <taxon>Paucilactobacillus</taxon>
    </lineage>
</organism>
<comment type="caution">
    <text evidence="1">The sequence shown here is derived from an EMBL/GenBank/DDBJ whole genome shotgun (WGS) entry which is preliminary data.</text>
</comment>
<protein>
    <submittedName>
        <fullName evidence="1">Uncharacterized protein</fullName>
    </submittedName>
</protein>
<accession>A0A0R1RGC0</accession>
<sequence length="216" mass="23707">MKYVSGIDHEMDYSRHHLFSGTDVVITSEGDKILHPLPRTTDVKRMMKSFITLVEDNRIYVFNNVQLSNDSTALAALQNIKNQGFIIGLGLTLTKMCTIVSVRGAMVTENGENFMNPKNSQSSNVSINIGTNNGNVAATNTGEMNNTISLSSQLQDELVRLVNEEGLSEVFKDELIEASNSGEISKLSKFEKFLQSHPSVFTLVTQVISATIASQS</sequence>
<reference evidence="1 2" key="1">
    <citation type="journal article" date="2015" name="Genome Announc.">
        <title>Expanding the biotechnology potential of lactobacilli through comparative genomics of 213 strains and associated genera.</title>
        <authorList>
            <person name="Sun Z."/>
            <person name="Harris H.M."/>
            <person name="McCann A."/>
            <person name="Guo C."/>
            <person name="Argimon S."/>
            <person name="Zhang W."/>
            <person name="Yang X."/>
            <person name="Jeffery I.B."/>
            <person name="Cooney J.C."/>
            <person name="Kagawa T.F."/>
            <person name="Liu W."/>
            <person name="Song Y."/>
            <person name="Salvetti E."/>
            <person name="Wrobel A."/>
            <person name="Rasinkangas P."/>
            <person name="Parkhill J."/>
            <person name="Rea M.C."/>
            <person name="O'Sullivan O."/>
            <person name="Ritari J."/>
            <person name="Douillard F.P."/>
            <person name="Paul Ross R."/>
            <person name="Yang R."/>
            <person name="Briner A.E."/>
            <person name="Felis G.E."/>
            <person name="de Vos W.M."/>
            <person name="Barrangou R."/>
            <person name="Klaenhammer T.R."/>
            <person name="Caufield P.W."/>
            <person name="Cui Y."/>
            <person name="Zhang H."/>
            <person name="O'Toole P.W."/>
        </authorList>
    </citation>
    <scope>NUCLEOTIDE SEQUENCE [LARGE SCALE GENOMIC DNA]</scope>
    <source>
        <strain evidence="1 2">DSM 15707</strain>
    </source>
</reference>
<name>A0A0R1RGC0_9LACO</name>
<dbReference type="AlphaFoldDB" id="A0A0R1RGC0"/>
<evidence type="ECO:0000313" key="1">
    <source>
        <dbReference type="EMBL" id="KRL55919.1"/>
    </source>
</evidence>